<accession>A0A9N8DRP8</accession>
<evidence type="ECO:0000313" key="9">
    <source>
        <dbReference type="EMBL" id="CAB9507105.1"/>
    </source>
</evidence>
<keyword evidence="10" id="KW-1185">Reference proteome</keyword>
<keyword evidence="7" id="KW-0732">Signal</keyword>
<feature type="transmembrane region" description="Helical" evidence="6">
    <location>
        <begin position="268"/>
        <end position="297"/>
    </location>
</feature>
<feature type="transmembrane region" description="Helical" evidence="6">
    <location>
        <begin position="160"/>
        <end position="180"/>
    </location>
</feature>
<feature type="transmembrane region" description="Helical" evidence="6">
    <location>
        <begin position="360"/>
        <end position="379"/>
    </location>
</feature>
<feature type="region of interest" description="Disordered" evidence="5">
    <location>
        <begin position="39"/>
        <end position="79"/>
    </location>
</feature>
<dbReference type="InterPro" id="IPR013057">
    <property type="entry name" value="AA_transpt_TM"/>
</dbReference>
<feature type="transmembrane region" description="Helical" evidence="6">
    <location>
        <begin position="468"/>
        <end position="488"/>
    </location>
</feature>
<gene>
    <name evidence="9" type="ORF">SEMRO_293_G109840.1</name>
</gene>
<protein>
    <submittedName>
        <fullName evidence="9">Sodium-coupled neutral amino acid transporter 11</fullName>
    </submittedName>
</protein>
<feature type="transmembrane region" description="Helical" evidence="6">
    <location>
        <begin position="318"/>
        <end position="340"/>
    </location>
</feature>
<evidence type="ECO:0000259" key="8">
    <source>
        <dbReference type="Pfam" id="PF01490"/>
    </source>
</evidence>
<feature type="compositionally biased region" description="Polar residues" evidence="5">
    <location>
        <begin position="60"/>
        <end position="79"/>
    </location>
</feature>
<feature type="transmembrane region" description="Helical" evidence="6">
    <location>
        <begin position="225"/>
        <end position="248"/>
    </location>
</feature>
<proteinExistence type="predicted"/>
<comment type="caution">
    <text evidence="9">The sequence shown here is derived from an EMBL/GenBank/DDBJ whole genome shotgun (WGS) entry which is preliminary data.</text>
</comment>
<evidence type="ECO:0000256" key="6">
    <source>
        <dbReference type="SAM" id="Phobius"/>
    </source>
</evidence>
<evidence type="ECO:0000313" key="10">
    <source>
        <dbReference type="Proteomes" id="UP001153069"/>
    </source>
</evidence>
<keyword evidence="2 6" id="KW-0812">Transmembrane</keyword>
<feature type="transmembrane region" description="Helical" evidence="6">
    <location>
        <begin position="116"/>
        <end position="139"/>
    </location>
</feature>
<evidence type="ECO:0000256" key="4">
    <source>
        <dbReference type="ARBA" id="ARBA00023136"/>
    </source>
</evidence>
<feature type="compositionally biased region" description="Polar residues" evidence="5">
    <location>
        <begin position="39"/>
        <end position="49"/>
    </location>
</feature>
<dbReference type="AlphaFoldDB" id="A0A9N8DRP8"/>
<name>A0A9N8DRP8_9STRA</name>
<evidence type="ECO:0000256" key="7">
    <source>
        <dbReference type="SAM" id="SignalP"/>
    </source>
</evidence>
<evidence type="ECO:0000256" key="3">
    <source>
        <dbReference type="ARBA" id="ARBA00022989"/>
    </source>
</evidence>
<reference evidence="9" key="1">
    <citation type="submission" date="2020-06" db="EMBL/GenBank/DDBJ databases">
        <authorList>
            <consortium name="Plant Systems Biology data submission"/>
        </authorList>
    </citation>
    <scope>NUCLEOTIDE SEQUENCE</scope>
    <source>
        <strain evidence="9">D6</strain>
    </source>
</reference>
<dbReference type="PANTHER" id="PTHR22950:SF652">
    <property type="entry name" value="TRANSMEMBRANE AMINO ACID TRANSPORTER FAMILY PROTEIN"/>
    <property type="match status" value="1"/>
</dbReference>
<feature type="transmembrane region" description="Helical" evidence="6">
    <location>
        <begin position="192"/>
        <end position="218"/>
    </location>
</feature>
<dbReference type="Proteomes" id="UP001153069">
    <property type="component" value="Unassembled WGS sequence"/>
</dbReference>
<dbReference type="EMBL" id="CAICTM010000292">
    <property type="protein sequence ID" value="CAB9507105.1"/>
    <property type="molecule type" value="Genomic_DNA"/>
</dbReference>
<evidence type="ECO:0000256" key="2">
    <source>
        <dbReference type="ARBA" id="ARBA00022692"/>
    </source>
</evidence>
<dbReference type="GO" id="GO:0016020">
    <property type="term" value="C:membrane"/>
    <property type="evidence" value="ECO:0007669"/>
    <property type="project" value="UniProtKB-SubCell"/>
</dbReference>
<sequence>MAPNDTNSNSTNMSIHHRKAAVLVLFWILVQSSSPAVGFHNNNNNQLTPRSRLPKPHPSPSIQADISHGGASSKSEQQQGTATIPNEIFNLVKSIVGAGVLSLPAGIAAFGNAPSALLPAIVLIAIMGAISAYTFSMIARVCRMTHATSYADCWDKTRGNMAWIVAASSALDCFAGNLTYSMVLADTCKDLLAAFGIVTTRSKALLALTSVVLLPLCLVKNLASLAPFSLVGIMGMVYTSIAIGTRYFGGDYIVPTGKFVQDLAPGMIPSFGSTGAMGALSPKSLILVSMLSTAYIAHFNAPKFYRELKNNTMARFNTVVASSFGLSIAFYALVSSMGFLTFGSATAAMILNNYSTKDTLISLSRFAVGLSLIFSYPLLFVGTRDGLLDLAQVPESKRSVLLLNQITVGLVAILTGLALKVTDLTFVASMSGALLGTSLIFIFPTLMFRAAVANSKNPTRGQQLESRLCAVIAALGVAIAGVGTKMALQ</sequence>
<comment type="subcellular location">
    <subcellularLocation>
        <location evidence="1">Membrane</location>
        <topology evidence="1">Multi-pass membrane protein</topology>
    </subcellularLocation>
</comment>
<organism evidence="9 10">
    <name type="scientific">Seminavis robusta</name>
    <dbReference type="NCBI Taxonomy" id="568900"/>
    <lineage>
        <taxon>Eukaryota</taxon>
        <taxon>Sar</taxon>
        <taxon>Stramenopiles</taxon>
        <taxon>Ochrophyta</taxon>
        <taxon>Bacillariophyta</taxon>
        <taxon>Bacillariophyceae</taxon>
        <taxon>Bacillariophycidae</taxon>
        <taxon>Naviculales</taxon>
        <taxon>Naviculaceae</taxon>
        <taxon>Seminavis</taxon>
    </lineage>
</organism>
<feature type="chain" id="PRO_5040515443" evidence="7">
    <location>
        <begin position="36"/>
        <end position="489"/>
    </location>
</feature>
<evidence type="ECO:0000256" key="5">
    <source>
        <dbReference type="SAM" id="MobiDB-lite"/>
    </source>
</evidence>
<feature type="domain" description="Amino acid transporter transmembrane" evidence="8">
    <location>
        <begin position="81"/>
        <end position="483"/>
    </location>
</feature>
<keyword evidence="4 6" id="KW-0472">Membrane</keyword>
<dbReference type="Pfam" id="PF01490">
    <property type="entry name" value="Aa_trans"/>
    <property type="match status" value="1"/>
</dbReference>
<dbReference type="GO" id="GO:0015179">
    <property type="term" value="F:L-amino acid transmembrane transporter activity"/>
    <property type="evidence" value="ECO:0007669"/>
    <property type="project" value="TreeGrafter"/>
</dbReference>
<evidence type="ECO:0000256" key="1">
    <source>
        <dbReference type="ARBA" id="ARBA00004141"/>
    </source>
</evidence>
<dbReference type="OrthoDB" id="28208at2759"/>
<feature type="transmembrane region" description="Helical" evidence="6">
    <location>
        <begin position="425"/>
        <end position="448"/>
    </location>
</feature>
<feature type="signal peptide" evidence="7">
    <location>
        <begin position="1"/>
        <end position="35"/>
    </location>
</feature>
<feature type="transmembrane region" description="Helical" evidence="6">
    <location>
        <begin position="400"/>
        <end position="419"/>
    </location>
</feature>
<dbReference type="PANTHER" id="PTHR22950">
    <property type="entry name" value="AMINO ACID TRANSPORTER"/>
    <property type="match status" value="1"/>
</dbReference>
<keyword evidence="3 6" id="KW-1133">Transmembrane helix</keyword>